<dbReference type="GO" id="GO:0007268">
    <property type="term" value="P:chemical synaptic transmission"/>
    <property type="evidence" value="ECO:0007669"/>
    <property type="project" value="TreeGrafter"/>
</dbReference>
<evidence type="ECO:0000313" key="7">
    <source>
        <dbReference type="EMBL" id="JAC18496.1"/>
    </source>
</evidence>
<evidence type="ECO:0000256" key="2">
    <source>
        <dbReference type="ARBA" id="ARBA00022553"/>
    </source>
</evidence>
<dbReference type="SMART" id="SM00228">
    <property type="entry name" value="PDZ"/>
    <property type="match status" value="2"/>
</dbReference>
<feature type="compositionally biased region" description="Basic and acidic residues" evidence="4">
    <location>
        <begin position="630"/>
        <end position="642"/>
    </location>
</feature>
<dbReference type="Gene3D" id="2.30.42.10">
    <property type="match status" value="2"/>
</dbReference>
<dbReference type="AlphaFoldDB" id="A0A023FAH9"/>
<dbReference type="GO" id="GO:0005737">
    <property type="term" value="C:cytoplasm"/>
    <property type="evidence" value="ECO:0007669"/>
    <property type="project" value="TreeGrafter"/>
</dbReference>
<feature type="domain" description="PDZ" evidence="6">
    <location>
        <begin position="895"/>
        <end position="980"/>
    </location>
</feature>
<feature type="compositionally biased region" description="Basic and acidic residues" evidence="4">
    <location>
        <begin position="137"/>
        <end position="146"/>
    </location>
</feature>
<dbReference type="CDD" id="cd01208">
    <property type="entry name" value="PTB_X11"/>
    <property type="match status" value="1"/>
</dbReference>
<keyword evidence="3" id="KW-0677">Repeat</keyword>
<feature type="region of interest" description="Disordered" evidence="4">
    <location>
        <begin position="111"/>
        <end position="148"/>
    </location>
</feature>
<dbReference type="SUPFAM" id="SSF50156">
    <property type="entry name" value="PDZ domain-like"/>
    <property type="match status" value="2"/>
</dbReference>
<dbReference type="FunFam" id="2.30.42.10:FF:000007">
    <property type="entry name" value="Amyloid beta A4 protein-binding family A member"/>
    <property type="match status" value="1"/>
</dbReference>
<dbReference type="InterPro" id="IPR051230">
    <property type="entry name" value="APP-Binding"/>
</dbReference>
<organism evidence="7">
    <name type="scientific">Triatoma infestans</name>
    <name type="common">Assassin bug</name>
    <dbReference type="NCBI Taxonomy" id="30076"/>
    <lineage>
        <taxon>Eukaryota</taxon>
        <taxon>Metazoa</taxon>
        <taxon>Ecdysozoa</taxon>
        <taxon>Arthropoda</taxon>
        <taxon>Hexapoda</taxon>
        <taxon>Insecta</taxon>
        <taxon>Pterygota</taxon>
        <taxon>Neoptera</taxon>
        <taxon>Paraneoptera</taxon>
        <taxon>Hemiptera</taxon>
        <taxon>Heteroptera</taxon>
        <taxon>Panheteroptera</taxon>
        <taxon>Cimicomorpha</taxon>
        <taxon>Reduviidae</taxon>
        <taxon>Triatominae</taxon>
        <taxon>Triatoma</taxon>
    </lineage>
</organism>
<dbReference type="CDD" id="cd06720">
    <property type="entry name" value="PDZ1_APBA1_3-like"/>
    <property type="match status" value="1"/>
</dbReference>
<dbReference type="InterPro" id="IPR001478">
    <property type="entry name" value="PDZ"/>
</dbReference>
<dbReference type="SMART" id="SM00462">
    <property type="entry name" value="PTB"/>
    <property type="match status" value="1"/>
</dbReference>
<dbReference type="Pfam" id="PF00595">
    <property type="entry name" value="PDZ"/>
    <property type="match status" value="2"/>
</dbReference>
<protein>
    <submittedName>
        <fullName evidence="7">Putative beta amyloid-binding protein</fullName>
    </submittedName>
</protein>
<dbReference type="InterPro" id="IPR011993">
    <property type="entry name" value="PH-like_dom_sf"/>
</dbReference>
<evidence type="ECO:0000256" key="3">
    <source>
        <dbReference type="ARBA" id="ARBA00022737"/>
    </source>
</evidence>
<dbReference type="CDD" id="cd06793">
    <property type="entry name" value="PDZ2_APBA1_3-like"/>
    <property type="match status" value="1"/>
</dbReference>
<feature type="region of interest" description="Disordered" evidence="4">
    <location>
        <begin position="283"/>
        <end position="302"/>
    </location>
</feature>
<dbReference type="FunFam" id="2.30.29.30:FF:000207">
    <property type="entry name" value="Protein CBR-LIN-10, isoform a"/>
    <property type="match status" value="1"/>
</dbReference>
<dbReference type="EMBL" id="GBBI01000216">
    <property type="protein sequence ID" value="JAC18496.1"/>
    <property type="molecule type" value="mRNA"/>
</dbReference>
<dbReference type="PROSITE" id="PS01179">
    <property type="entry name" value="PID"/>
    <property type="match status" value="1"/>
</dbReference>
<evidence type="ECO:0000259" key="5">
    <source>
        <dbReference type="PROSITE" id="PS01179"/>
    </source>
</evidence>
<dbReference type="InterPro" id="IPR006020">
    <property type="entry name" value="PTB/PI_dom"/>
</dbReference>
<dbReference type="InterPro" id="IPR036034">
    <property type="entry name" value="PDZ_sf"/>
</dbReference>
<feature type="region of interest" description="Disordered" evidence="4">
    <location>
        <begin position="624"/>
        <end position="701"/>
    </location>
</feature>
<name>A0A023FAH9_TRIIF</name>
<feature type="region of interest" description="Disordered" evidence="4">
    <location>
        <begin position="533"/>
        <end position="552"/>
    </location>
</feature>
<dbReference type="GO" id="GO:0005886">
    <property type="term" value="C:plasma membrane"/>
    <property type="evidence" value="ECO:0007669"/>
    <property type="project" value="TreeGrafter"/>
</dbReference>
<proteinExistence type="evidence at transcript level"/>
<feature type="domain" description="PDZ" evidence="6">
    <location>
        <begin position="986"/>
        <end position="1062"/>
    </location>
</feature>
<feature type="region of interest" description="Disordered" evidence="4">
    <location>
        <begin position="42"/>
        <end position="70"/>
    </location>
</feature>
<keyword evidence="1" id="KW-0813">Transport</keyword>
<keyword evidence="2" id="KW-0597">Phosphoprotein</keyword>
<feature type="domain" description="PID" evidence="5">
    <location>
        <begin position="714"/>
        <end position="860"/>
    </location>
</feature>
<feature type="region of interest" description="Disordered" evidence="4">
    <location>
        <begin position="574"/>
        <end position="599"/>
    </location>
</feature>
<dbReference type="PROSITE" id="PS50106">
    <property type="entry name" value="PDZ"/>
    <property type="match status" value="2"/>
</dbReference>
<sequence length="1076" mass="118791">MASLVEIDNLSNTEHITKLFPKCRPRDINLNSVPDNETYLMESKQHTSRDCDERESGHDSSTDDSNGDDQNKVVLQLSTTKQSSFKLKDSSRVIEIAGGREVYSQNRCKAIRKPRSDDKVTTRKHKNSQDSNTVWEVRSRNSDTKKSQTCREVTETIFSTEVHSLHHQRSSLQKGSGAIVFDDIEESWPCEDVSDSSPSPSRNCHPGPPAHYFKVATSASDGESLSPEYDMNGKTPRVIGGLPIADYEGSPRRYGPKQPPSAVTLLSSPSFYTPRPGFPQRVVSENEGRSRSCSQSPLHLASPQLPSQPIALPQYDYMYEFSETRKVLEEFFKGGEKLPHFQDLEYELRRRSSCGNAYVGLRLAKTTEDEQAFATPPPKLSQSKELFNLQELGGSVVGSTEDLETEVGHTVGHSRNFTLSPETTDCDSNCDSEGSSLLLADVNAANVPATATLPPPRSMPVLEDGLSSGHASDTENNNPTVLLMKRQISEIEREIIERNIKQHPNAAVPIVNENVEDKVCTPRAMSPDIDLHSLDPLNGGTPPPPAPQSPTAALGDPAVEAALKDIRLTLQRTKTLPIRSPPHEPTQPQIETSPIWIPRRRCTAGGVMHSGDEDEADTDLETDRLLGQQRTEDSTFFDEKVSWRKSKKVSGKNSPSPTQSHDSPLDAQSKSPENSHIDDLNSSLKISKKEKDNSKKKGRNKEVMIHEPAVLIEGVLFRARYLGSTQLVCEGQPTKSTRMMQAEEAVSRIKAPEGETQPSTEVDLFISTEKIMVLNTDLKEIMMDHALRTISYIADIGDLVVLMARRRFIPHDVDEPPKINRTPKMICHVFESEEAQFIAQSIGQAFQVAYMEFLKANGIEDHSFVKEMDYQEVLNSQEIFGDELQMFAKKEMQKEVVVPKAKGEILGVVIVESGWGSMLPTVVIANLAPAGAAARCGQLNIGDQIIAINGVSLVGLPLSTCQNYIKNSKTQTVVKLTVVPCAPVVEVKIKRPDTKYQLGFSVQNGVICSLLRGGIAERGGVRVGHRIIEINNQSVVAVPHEKIVNLLATSVGEILMKTMPTSMFRLLTGQEAPLYI</sequence>
<dbReference type="Gene3D" id="2.30.29.30">
    <property type="entry name" value="Pleckstrin-homology domain (PH domain)/Phosphotyrosine-binding domain (PTB)"/>
    <property type="match status" value="1"/>
</dbReference>
<dbReference type="SMR" id="A0A023FAH9"/>
<evidence type="ECO:0000256" key="1">
    <source>
        <dbReference type="ARBA" id="ARBA00022448"/>
    </source>
</evidence>
<feature type="compositionally biased region" description="Basic and acidic residues" evidence="4">
    <location>
        <begin position="687"/>
        <end position="701"/>
    </location>
</feature>
<reference evidence="7" key="1">
    <citation type="journal article" date="2014" name="PLoS Negl. Trop. Dis.">
        <title>An updated insight into the Sialotranscriptome of Triatoma infestans: developmental stage and geographic variations.</title>
        <authorList>
            <person name="Schwarz A."/>
            <person name="Medrano-Mercado N."/>
            <person name="Schaub G.A."/>
            <person name="Struchiner C.J."/>
            <person name="Bargues M.D."/>
            <person name="Levy M.Z."/>
            <person name="Ribeiro J.M."/>
        </authorList>
    </citation>
    <scope>NUCLEOTIDE SEQUENCE</scope>
    <source>
        <strain evidence="7">Chile</strain>
        <tissue evidence="7">Salivary glands</tissue>
    </source>
</reference>
<dbReference type="SUPFAM" id="SSF50729">
    <property type="entry name" value="PH domain-like"/>
    <property type="match status" value="1"/>
</dbReference>
<dbReference type="PANTHER" id="PTHR12345:SF16">
    <property type="entry name" value="X11L, ISOFORM F-RELATED"/>
    <property type="match status" value="1"/>
</dbReference>
<feature type="compositionally biased region" description="Basic and acidic residues" evidence="4">
    <location>
        <begin position="43"/>
        <end position="61"/>
    </location>
</feature>
<evidence type="ECO:0000256" key="4">
    <source>
        <dbReference type="SAM" id="MobiDB-lite"/>
    </source>
</evidence>
<dbReference type="Pfam" id="PF00640">
    <property type="entry name" value="PID"/>
    <property type="match status" value="1"/>
</dbReference>
<dbReference type="PANTHER" id="PTHR12345">
    <property type="entry name" value="SYNTENIN RELATED"/>
    <property type="match status" value="1"/>
</dbReference>
<dbReference type="FunFam" id="2.30.42.10:FF:000017">
    <property type="entry name" value="Amyloid beta A4 protein-binding family A member 1"/>
    <property type="match status" value="1"/>
</dbReference>
<feature type="compositionally biased region" description="Polar residues" evidence="4">
    <location>
        <begin position="651"/>
        <end position="672"/>
    </location>
</feature>
<accession>A0A023FAH9</accession>
<evidence type="ECO:0000259" key="6">
    <source>
        <dbReference type="PROSITE" id="PS50106"/>
    </source>
</evidence>
<dbReference type="GO" id="GO:0043197">
    <property type="term" value="C:dendritic spine"/>
    <property type="evidence" value="ECO:0007669"/>
    <property type="project" value="TreeGrafter"/>
</dbReference>